<proteinExistence type="predicted"/>
<feature type="compositionally biased region" description="Basic and acidic residues" evidence="2">
    <location>
        <begin position="106"/>
        <end position="126"/>
    </location>
</feature>
<organism evidence="4 5">
    <name type="scientific">Calycomorphotria hydatis</name>
    <dbReference type="NCBI Taxonomy" id="2528027"/>
    <lineage>
        <taxon>Bacteria</taxon>
        <taxon>Pseudomonadati</taxon>
        <taxon>Planctomycetota</taxon>
        <taxon>Planctomycetia</taxon>
        <taxon>Planctomycetales</taxon>
        <taxon>Planctomycetaceae</taxon>
        <taxon>Calycomorphotria</taxon>
    </lineage>
</organism>
<dbReference type="InterPro" id="IPR019734">
    <property type="entry name" value="TPR_rpt"/>
</dbReference>
<dbReference type="Gene3D" id="1.25.40.10">
    <property type="entry name" value="Tetratricopeptide repeat domain"/>
    <property type="match status" value="2"/>
</dbReference>
<feature type="region of interest" description="Disordered" evidence="2">
    <location>
        <begin position="21"/>
        <end position="171"/>
    </location>
</feature>
<accession>A0A517T732</accession>
<name>A0A517T732_9PLAN</name>
<evidence type="ECO:0000313" key="4">
    <source>
        <dbReference type="EMBL" id="QDT64183.1"/>
    </source>
</evidence>
<dbReference type="AlphaFoldDB" id="A0A517T732"/>
<dbReference type="Proteomes" id="UP000319976">
    <property type="component" value="Chromosome"/>
</dbReference>
<keyword evidence="3" id="KW-0732">Signal</keyword>
<gene>
    <name evidence="4" type="ORF">V22_14140</name>
</gene>
<feature type="repeat" description="TPR" evidence="1">
    <location>
        <begin position="338"/>
        <end position="371"/>
    </location>
</feature>
<feature type="compositionally biased region" description="Polar residues" evidence="2">
    <location>
        <begin position="136"/>
        <end position="150"/>
    </location>
</feature>
<dbReference type="EMBL" id="CP036316">
    <property type="protein sequence ID" value="QDT64183.1"/>
    <property type="molecule type" value="Genomic_DNA"/>
</dbReference>
<dbReference type="OrthoDB" id="209618at2"/>
<feature type="signal peptide" evidence="3">
    <location>
        <begin position="1"/>
        <end position="22"/>
    </location>
</feature>
<dbReference type="PROSITE" id="PS50005">
    <property type="entry name" value="TPR"/>
    <property type="match status" value="1"/>
</dbReference>
<evidence type="ECO:0000313" key="5">
    <source>
        <dbReference type="Proteomes" id="UP000319976"/>
    </source>
</evidence>
<reference evidence="4 5" key="1">
    <citation type="submission" date="2019-02" db="EMBL/GenBank/DDBJ databases">
        <title>Deep-cultivation of Planctomycetes and their phenomic and genomic characterization uncovers novel biology.</title>
        <authorList>
            <person name="Wiegand S."/>
            <person name="Jogler M."/>
            <person name="Boedeker C."/>
            <person name="Pinto D."/>
            <person name="Vollmers J."/>
            <person name="Rivas-Marin E."/>
            <person name="Kohn T."/>
            <person name="Peeters S.H."/>
            <person name="Heuer A."/>
            <person name="Rast P."/>
            <person name="Oberbeckmann S."/>
            <person name="Bunk B."/>
            <person name="Jeske O."/>
            <person name="Meyerdierks A."/>
            <person name="Storesund J.E."/>
            <person name="Kallscheuer N."/>
            <person name="Luecker S."/>
            <person name="Lage O.M."/>
            <person name="Pohl T."/>
            <person name="Merkel B.J."/>
            <person name="Hornburger P."/>
            <person name="Mueller R.-W."/>
            <person name="Bruemmer F."/>
            <person name="Labrenz M."/>
            <person name="Spormann A.M."/>
            <person name="Op den Camp H."/>
            <person name="Overmann J."/>
            <person name="Amann R."/>
            <person name="Jetten M.S.M."/>
            <person name="Mascher T."/>
            <person name="Medema M.H."/>
            <person name="Devos D.P."/>
            <person name="Kaster A.-K."/>
            <person name="Ovreas L."/>
            <person name="Rohde M."/>
            <person name="Galperin M.Y."/>
            <person name="Jogler C."/>
        </authorList>
    </citation>
    <scope>NUCLEOTIDE SEQUENCE [LARGE SCALE GENOMIC DNA]</scope>
    <source>
        <strain evidence="4 5">V22</strain>
    </source>
</reference>
<feature type="chain" id="PRO_5021709327" evidence="3">
    <location>
        <begin position="23"/>
        <end position="592"/>
    </location>
</feature>
<feature type="compositionally biased region" description="Basic and acidic residues" evidence="2">
    <location>
        <begin position="152"/>
        <end position="162"/>
    </location>
</feature>
<feature type="compositionally biased region" description="Polar residues" evidence="2">
    <location>
        <begin position="83"/>
        <end position="103"/>
    </location>
</feature>
<evidence type="ECO:0000256" key="3">
    <source>
        <dbReference type="SAM" id="SignalP"/>
    </source>
</evidence>
<dbReference type="InterPro" id="IPR011990">
    <property type="entry name" value="TPR-like_helical_dom_sf"/>
</dbReference>
<dbReference type="RefSeq" id="WP_145261130.1">
    <property type="nucleotide sequence ID" value="NZ_CP036316.1"/>
</dbReference>
<dbReference type="SUPFAM" id="SSF48452">
    <property type="entry name" value="TPR-like"/>
    <property type="match status" value="1"/>
</dbReference>
<evidence type="ECO:0000256" key="2">
    <source>
        <dbReference type="SAM" id="MobiDB-lite"/>
    </source>
</evidence>
<dbReference type="SMART" id="SM00028">
    <property type="entry name" value="TPR"/>
    <property type="match status" value="3"/>
</dbReference>
<keyword evidence="1" id="KW-0802">TPR repeat</keyword>
<protein>
    <submittedName>
        <fullName evidence="4">Tetratricopeptide repeat protein</fullName>
    </submittedName>
</protein>
<evidence type="ECO:0000256" key="1">
    <source>
        <dbReference type="PROSITE-ProRule" id="PRU00339"/>
    </source>
</evidence>
<dbReference type="KEGG" id="chya:V22_14140"/>
<keyword evidence="5" id="KW-1185">Reference proteome</keyword>
<sequence precursor="true">MMMRVLLTILVVVALNLSEGLAKGPQKDSKKSQYNKGYSGKGIASPGNSAHSQKKSRLPTQSPVAATPQRPAGKFTLGRPAAPTSSIIGGRNASTQNRPTVQFPSRRPDDHGRDRGHDHHGGRDSLRQSPVVLYPQGNNSQQQGSRFPNTSRGRDYSRDRGRWGQGNTTINQPTIINQQNNITNNNITNNNVTNNWVRNNRVTNNTTNVNQWYRGNVWQNRVTINSKHWNGRPWWYKPDYGNWHHGNWHGRYYFRGRDSWRHVDTSQAPWLNGLVSWGLGNLVYRTGYQPYTNPYYLRPVVFGTTTINYSKPISVYRSQYELLYSNNEAKAQQLREQALRYFEVARQAFYLGDANRALDYINRAIALMPDDTSMHEFRALVLFSVGQYAEAAEVIHAVLAVAPGWDWTTMSGLYRDNDIYASQLRQLEQFVRFNPRRADARFLLAYHYITTGYPEQAEQQLRSSLILNPKDQLTSDLLALLREDNAKNEQGFSFGNSQLQPESLRGDWRAQRPDGSIELELYDGKFEWDYDIATQDQKFRGKYVQTGNLMLLASEDGSQMIGEVHQQDNNHFTFRLLGSNTSSPGLQFVRTR</sequence>